<dbReference type="InterPro" id="IPR043502">
    <property type="entry name" value="DNA/RNA_pol_sf"/>
</dbReference>
<gene>
    <name evidence="2" type="ORF">KK1_043264</name>
</gene>
<dbReference type="PANTHER" id="PTHR33116">
    <property type="entry name" value="REVERSE TRANSCRIPTASE ZINC-BINDING DOMAIN-CONTAINING PROTEIN-RELATED-RELATED"/>
    <property type="match status" value="1"/>
</dbReference>
<dbReference type="EMBL" id="KQ484337">
    <property type="protein sequence ID" value="KYP35676.1"/>
    <property type="molecule type" value="Genomic_DNA"/>
</dbReference>
<keyword evidence="3" id="KW-1185">Reference proteome</keyword>
<organism evidence="2 3">
    <name type="scientific">Cajanus cajan</name>
    <name type="common">Pigeon pea</name>
    <name type="synonym">Cajanus indicus</name>
    <dbReference type="NCBI Taxonomy" id="3821"/>
    <lineage>
        <taxon>Eukaryota</taxon>
        <taxon>Viridiplantae</taxon>
        <taxon>Streptophyta</taxon>
        <taxon>Embryophyta</taxon>
        <taxon>Tracheophyta</taxon>
        <taxon>Spermatophyta</taxon>
        <taxon>Magnoliopsida</taxon>
        <taxon>eudicotyledons</taxon>
        <taxon>Gunneridae</taxon>
        <taxon>Pentapetalae</taxon>
        <taxon>rosids</taxon>
        <taxon>fabids</taxon>
        <taxon>Fabales</taxon>
        <taxon>Fabaceae</taxon>
        <taxon>Papilionoideae</taxon>
        <taxon>50 kb inversion clade</taxon>
        <taxon>NPAAA clade</taxon>
        <taxon>indigoferoid/millettioid clade</taxon>
        <taxon>Phaseoleae</taxon>
        <taxon>Cajanus</taxon>
    </lineage>
</organism>
<dbReference type="AlphaFoldDB" id="A0A151QZG7"/>
<dbReference type="Proteomes" id="UP000075243">
    <property type="component" value="Unassembled WGS sequence"/>
</dbReference>
<evidence type="ECO:0000313" key="3">
    <source>
        <dbReference type="Proteomes" id="UP000075243"/>
    </source>
</evidence>
<dbReference type="InterPro" id="IPR026960">
    <property type="entry name" value="RVT-Znf"/>
</dbReference>
<dbReference type="OMA" id="RTASIYY"/>
<dbReference type="STRING" id="3821.A0A151QZG7"/>
<reference evidence="2" key="1">
    <citation type="journal article" date="2012" name="Nat. Biotechnol.">
        <title>Draft genome sequence of pigeonpea (Cajanus cajan), an orphan legume crop of resource-poor farmers.</title>
        <authorList>
            <person name="Varshney R.K."/>
            <person name="Chen W."/>
            <person name="Li Y."/>
            <person name="Bharti A.K."/>
            <person name="Saxena R.K."/>
            <person name="Schlueter J.A."/>
            <person name="Donoghue M.T."/>
            <person name="Azam S."/>
            <person name="Fan G."/>
            <person name="Whaley A.M."/>
            <person name="Farmer A.D."/>
            <person name="Sheridan J."/>
            <person name="Iwata A."/>
            <person name="Tuteja R."/>
            <person name="Penmetsa R.V."/>
            <person name="Wu W."/>
            <person name="Upadhyaya H.D."/>
            <person name="Yang S.P."/>
            <person name="Shah T."/>
            <person name="Saxena K.B."/>
            <person name="Michael T."/>
            <person name="McCombie W.R."/>
            <person name="Yang B."/>
            <person name="Zhang G."/>
            <person name="Yang H."/>
            <person name="Wang J."/>
            <person name="Spillane C."/>
            <person name="Cook D.R."/>
            <person name="May G.D."/>
            <person name="Xu X."/>
            <person name="Jackson S.A."/>
        </authorList>
    </citation>
    <scope>NUCLEOTIDE SEQUENCE [LARGE SCALE GENOMIC DNA]</scope>
</reference>
<dbReference type="Pfam" id="PF13966">
    <property type="entry name" value="zf-RVT"/>
    <property type="match status" value="1"/>
</dbReference>
<sequence>MQLNDYRPISLVGCMYKILAKTLARRLKIVLPLLVDERQMTFVEVNGSPTKEFNVQKGIRQGDPLAPLLFVLIAEGLTGLVREAIKKKLFSGVSVGSCKVPVDILQYVDDTIFIAEDNLENVKTLKVILRCFELSSGLKVNFAKSSLGGIGVDRETLISYAEQLHCKLSNIPFQYLGIPIGANPRRCTTWQPIIRKFSKKLSTWRARTLSIAGRVCLINSVLTSLPLYFMSFYRMLRLVVKQITKLQRNFLWGAKQDEAKMAWVSWNKITMPKEEGGLGIKRLDLFNDALLAKWRWKLFHEPNSLWGRVLVSKYGVRAAIEEGSLTNKMSLWWRDIMLASRGENNNNWFMDAVTWKIGDGKRIRFWFDSWVTDEPLVMRPWFAWELEHVEELRGILEAAPMREDRTDQWEWELDGAGIFIVRSAYKELLARTTGSQQIGFTSVVWRIKVPPKVQIFTWRLFLNALPTKDQLMNKNVAVHIDQRFCPFCNEEPETIQHVFFTCTYVDKVWKYIYIEREEESNNLQNNF</sequence>
<dbReference type="Pfam" id="PF00078">
    <property type="entry name" value="RVT_1"/>
    <property type="match status" value="1"/>
</dbReference>
<feature type="domain" description="Reverse transcriptase" evidence="1">
    <location>
        <begin position="1"/>
        <end position="180"/>
    </location>
</feature>
<protein>
    <submittedName>
        <fullName evidence="2">Ribonuclease H protein At1g65750 family</fullName>
    </submittedName>
</protein>
<evidence type="ECO:0000259" key="1">
    <source>
        <dbReference type="PROSITE" id="PS50878"/>
    </source>
</evidence>
<name>A0A151QZG7_CAJCA</name>
<dbReference type="InterPro" id="IPR000477">
    <property type="entry name" value="RT_dom"/>
</dbReference>
<dbReference type="SUPFAM" id="SSF56672">
    <property type="entry name" value="DNA/RNA polymerases"/>
    <property type="match status" value="1"/>
</dbReference>
<dbReference type="Gramene" id="C.cajan_37836.t">
    <property type="protein sequence ID" value="C.cajan_37836.t"/>
    <property type="gene ID" value="C.cajan_37836"/>
</dbReference>
<evidence type="ECO:0000313" key="2">
    <source>
        <dbReference type="EMBL" id="KYP35676.1"/>
    </source>
</evidence>
<dbReference type="PANTHER" id="PTHR33116:SF78">
    <property type="entry name" value="OS12G0587133 PROTEIN"/>
    <property type="match status" value="1"/>
</dbReference>
<accession>A0A151QZG7</accession>
<proteinExistence type="predicted"/>
<dbReference type="PROSITE" id="PS50878">
    <property type="entry name" value="RT_POL"/>
    <property type="match status" value="1"/>
</dbReference>